<keyword evidence="3" id="KW-1185">Reference proteome</keyword>
<evidence type="ECO:0000313" key="2">
    <source>
        <dbReference type="EMBL" id="KAG7298992.1"/>
    </source>
</evidence>
<dbReference type="Proteomes" id="UP000823941">
    <property type="component" value="Chromosome 23"/>
</dbReference>
<name>A0ABQ7Q182_PLUXY</name>
<dbReference type="EMBL" id="JAHIBW010000023">
    <property type="protein sequence ID" value="KAG7298992.1"/>
    <property type="molecule type" value="Genomic_DNA"/>
</dbReference>
<keyword evidence="1" id="KW-0175">Coiled coil</keyword>
<accession>A0ABQ7Q182</accession>
<proteinExistence type="predicted"/>
<gene>
    <name evidence="2" type="ORF">JYU34_017464</name>
</gene>
<evidence type="ECO:0000313" key="3">
    <source>
        <dbReference type="Proteomes" id="UP000823941"/>
    </source>
</evidence>
<reference evidence="2 3" key="1">
    <citation type="submission" date="2021-06" db="EMBL/GenBank/DDBJ databases">
        <title>A haploid diamondback moth (Plutella xylostella L.) genome assembly resolves 31 chromosomes and identifies a diamide resistance mutation.</title>
        <authorList>
            <person name="Ward C.M."/>
            <person name="Perry K.D."/>
            <person name="Baker G."/>
            <person name="Powis K."/>
            <person name="Heckel D.G."/>
            <person name="Baxter S.W."/>
        </authorList>
    </citation>
    <scope>NUCLEOTIDE SEQUENCE [LARGE SCALE GENOMIC DNA]</scope>
    <source>
        <strain evidence="2 3">LV</strain>
        <tissue evidence="2">Single pupa</tissue>
    </source>
</reference>
<sequence length="232" mass="27232">MLAPEDQQIEICLLKSNLEEIENDLVVQRTALPTLDVESEQQYRETMNALRIARTINSEVERLKQENVRLIAKRMQLKRQCEEAALAVENSRENRDNLLQMLTLEDKEEEELILKYEDSLRDKAERFRKARVFYNEEEMNKEIEGIEATNAELLKEVGTRERAVDQMYLQLDAVTPDVPNNILDIVGKSELEMKLKELTDECGGLEEKRSQLQKSQIRNIHFRRATEKMHKD</sequence>
<evidence type="ECO:0000256" key="1">
    <source>
        <dbReference type="SAM" id="Coils"/>
    </source>
</evidence>
<protein>
    <submittedName>
        <fullName evidence="2">Uncharacterized protein</fullName>
    </submittedName>
</protein>
<feature type="coiled-coil region" evidence="1">
    <location>
        <begin position="53"/>
        <end position="94"/>
    </location>
</feature>
<comment type="caution">
    <text evidence="2">The sequence shown here is derived from an EMBL/GenBank/DDBJ whole genome shotgun (WGS) entry which is preliminary data.</text>
</comment>
<organism evidence="2 3">
    <name type="scientific">Plutella xylostella</name>
    <name type="common">Diamondback moth</name>
    <name type="synonym">Plutella maculipennis</name>
    <dbReference type="NCBI Taxonomy" id="51655"/>
    <lineage>
        <taxon>Eukaryota</taxon>
        <taxon>Metazoa</taxon>
        <taxon>Ecdysozoa</taxon>
        <taxon>Arthropoda</taxon>
        <taxon>Hexapoda</taxon>
        <taxon>Insecta</taxon>
        <taxon>Pterygota</taxon>
        <taxon>Neoptera</taxon>
        <taxon>Endopterygota</taxon>
        <taxon>Lepidoptera</taxon>
        <taxon>Glossata</taxon>
        <taxon>Ditrysia</taxon>
        <taxon>Yponomeutoidea</taxon>
        <taxon>Plutellidae</taxon>
        <taxon>Plutella</taxon>
    </lineage>
</organism>
<feature type="coiled-coil region" evidence="1">
    <location>
        <begin position="188"/>
        <end position="215"/>
    </location>
</feature>